<name>A0A2K8QP74_9GAMM</name>
<keyword evidence="6" id="KW-1185">Reference proteome</keyword>
<evidence type="ECO:0000313" key="6">
    <source>
        <dbReference type="Proteomes" id="UP000231901"/>
    </source>
</evidence>
<dbReference type="EMBL" id="CP025003">
    <property type="protein sequence ID" value="ATZ95313.1"/>
    <property type="molecule type" value="Genomic_DNA"/>
</dbReference>
<reference evidence="6" key="1">
    <citation type="journal article" date="2018" name="Genome Announc.">
        <title>Complete genome sequence of a Dickeya fangzhongdai type strain causing bleeding canker of pear tree trunks.</title>
        <authorList>
            <person name="Zhao Y."/>
            <person name="Tian Y."/>
            <person name="Li X."/>
            <person name="Hu B."/>
        </authorList>
    </citation>
    <scope>NUCLEOTIDE SEQUENCE [LARGE SCALE GENOMIC DNA]</scope>
    <source>
        <strain evidence="6">DSM 101947</strain>
    </source>
</reference>
<evidence type="ECO:0000256" key="3">
    <source>
        <dbReference type="ARBA" id="ARBA00023125"/>
    </source>
</evidence>
<evidence type="ECO:0000256" key="2">
    <source>
        <dbReference type="ARBA" id="ARBA00023015"/>
    </source>
</evidence>
<comment type="similarity">
    <text evidence="1">Belongs to the phage antitermination Q type 1 family.</text>
</comment>
<sequence length="180" mass="20683">MTDELKLTQAQKYWLQPILDQFGAWVYSGRLDRRQTSIISQFMARMRPAEYPSRPMCSDDDGRLISAIWDELYATSRTAWVLIFCRYVYGSSDRHLARVYRDALMIGDDSAAASNDPVKCLMSRRVPAHRPVDIPSISTCRRESLAMIESAEMLVYLRLTGALAERDRLNAQRKKLNGSR</sequence>
<keyword evidence="4" id="KW-0804">Transcription</keyword>
<dbReference type="GO" id="GO:0003677">
    <property type="term" value="F:DNA binding"/>
    <property type="evidence" value="ECO:0007669"/>
    <property type="project" value="UniProtKB-KW"/>
</dbReference>
<dbReference type="InterPro" id="IPR010534">
    <property type="entry name" value="Phage_933W_GpQ"/>
</dbReference>
<keyword evidence="2" id="KW-0805">Transcription regulation</keyword>
<dbReference type="RefSeq" id="WP_100849905.1">
    <property type="nucleotide sequence ID" value="NZ_BMJF01000006.1"/>
</dbReference>
<dbReference type="GO" id="GO:0060567">
    <property type="term" value="P:negative regulation of termination of DNA-templated transcription"/>
    <property type="evidence" value="ECO:0007669"/>
    <property type="project" value="InterPro"/>
</dbReference>
<dbReference type="GeneID" id="66565785"/>
<dbReference type="KEGG" id="dfn:CVE23_15800"/>
<dbReference type="Pfam" id="PF06530">
    <property type="entry name" value="Phage_antitermQ"/>
    <property type="match status" value="1"/>
</dbReference>
<evidence type="ECO:0000256" key="4">
    <source>
        <dbReference type="ARBA" id="ARBA00023163"/>
    </source>
</evidence>
<keyword evidence="3" id="KW-0238">DNA-binding</keyword>
<evidence type="ECO:0000256" key="1">
    <source>
        <dbReference type="ARBA" id="ARBA00010234"/>
    </source>
</evidence>
<dbReference type="AlphaFoldDB" id="A0A2K8QP74"/>
<dbReference type="Proteomes" id="UP000231901">
    <property type="component" value="Chromosome"/>
</dbReference>
<protein>
    <submittedName>
        <fullName evidence="5">Antiterminator</fullName>
    </submittedName>
</protein>
<proteinExistence type="inferred from homology"/>
<gene>
    <name evidence="5" type="ORF">CVE23_15800</name>
</gene>
<evidence type="ECO:0000313" key="5">
    <source>
        <dbReference type="EMBL" id="ATZ95313.1"/>
    </source>
</evidence>
<accession>A0A2K8QP74</accession>
<organism evidence="5 6">
    <name type="scientific">Dickeya fangzhongdai</name>
    <dbReference type="NCBI Taxonomy" id="1778540"/>
    <lineage>
        <taxon>Bacteria</taxon>
        <taxon>Pseudomonadati</taxon>
        <taxon>Pseudomonadota</taxon>
        <taxon>Gammaproteobacteria</taxon>
        <taxon>Enterobacterales</taxon>
        <taxon>Pectobacteriaceae</taxon>
        <taxon>Dickeya</taxon>
    </lineage>
</organism>